<dbReference type="PROSITE" id="PS51186">
    <property type="entry name" value="GNAT"/>
    <property type="match status" value="1"/>
</dbReference>
<feature type="domain" description="N-acetyltransferase" evidence="1">
    <location>
        <begin position="10"/>
        <end position="175"/>
    </location>
</feature>
<dbReference type="Gene3D" id="3.40.630.30">
    <property type="match status" value="1"/>
</dbReference>
<accession>A0A1B2DQY9</accession>
<evidence type="ECO:0000313" key="2">
    <source>
        <dbReference type="EMBL" id="ANY70132.1"/>
    </source>
</evidence>
<evidence type="ECO:0000259" key="1">
    <source>
        <dbReference type="PROSITE" id="PS51186"/>
    </source>
</evidence>
<dbReference type="RefSeq" id="WP_099521066.1">
    <property type="nucleotide sequence ID" value="NZ_CP016808.1"/>
</dbReference>
<name>A0A1B2DQY9_9BACL</name>
<dbReference type="EMBL" id="CP016808">
    <property type="protein sequence ID" value="ANY70132.1"/>
    <property type="molecule type" value="Genomic_DNA"/>
</dbReference>
<proteinExistence type="predicted"/>
<dbReference type="Pfam" id="PF13302">
    <property type="entry name" value="Acetyltransf_3"/>
    <property type="match status" value="1"/>
</dbReference>
<dbReference type="PANTHER" id="PTHR43792">
    <property type="entry name" value="GNAT FAMILY, PUTATIVE (AFU_ORTHOLOGUE AFUA_3G00765)-RELATED-RELATED"/>
    <property type="match status" value="1"/>
</dbReference>
<protein>
    <submittedName>
        <fullName evidence="2">GNAT family N-acetyltransferase</fullName>
    </submittedName>
</protein>
<sequence>MQPTLETERLILRAFNLDDASRVQKLAGNIEVASTTLSIPYPYPDGAAEDWISNNTIRASNGEGFPFAVTRKKDNALIGCMSLNLSKPDQRGELSYWSGKPYWGHGYATEAAKRVIQFGFEQLALNKIMAAAMAKNPSSSNVMKKVGMKYEGEFKQHIFKWGEFEDLVFYGLTRADYEELNR</sequence>
<dbReference type="InterPro" id="IPR051531">
    <property type="entry name" value="N-acetyltransferase"/>
</dbReference>
<dbReference type="InterPro" id="IPR016181">
    <property type="entry name" value="Acyl_CoA_acyltransferase"/>
</dbReference>
<dbReference type="InterPro" id="IPR000182">
    <property type="entry name" value="GNAT_dom"/>
</dbReference>
<gene>
    <name evidence="2" type="ORF">BBD42_29255</name>
</gene>
<dbReference type="AlphaFoldDB" id="A0A1B2DQY9"/>
<keyword evidence="2" id="KW-0808">Transferase</keyword>
<reference evidence="2" key="1">
    <citation type="submission" date="2016-08" db="EMBL/GenBank/DDBJ databases">
        <title>Complete Genome Seqeunce of Paenibacillus sp. BIHB 4019 from tea rhizoplane.</title>
        <authorList>
            <person name="Thakur R."/>
            <person name="Swarnkar M.K."/>
            <person name="Gulati A."/>
        </authorList>
    </citation>
    <scope>NUCLEOTIDE SEQUENCE [LARGE SCALE GENOMIC DNA]</scope>
    <source>
        <strain evidence="2">BIHB4019</strain>
    </source>
</reference>
<dbReference type="SUPFAM" id="SSF55729">
    <property type="entry name" value="Acyl-CoA N-acyltransferases (Nat)"/>
    <property type="match status" value="1"/>
</dbReference>
<dbReference type="GO" id="GO:0016747">
    <property type="term" value="F:acyltransferase activity, transferring groups other than amino-acyl groups"/>
    <property type="evidence" value="ECO:0007669"/>
    <property type="project" value="InterPro"/>
</dbReference>
<organism evidence="2">
    <name type="scientific">Paenibacillus sp. BIHB 4019</name>
    <dbReference type="NCBI Taxonomy" id="1870819"/>
    <lineage>
        <taxon>Bacteria</taxon>
        <taxon>Bacillati</taxon>
        <taxon>Bacillota</taxon>
        <taxon>Bacilli</taxon>
        <taxon>Bacillales</taxon>
        <taxon>Paenibacillaceae</taxon>
        <taxon>Paenibacillus</taxon>
    </lineage>
</organism>